<dbReference type="EMBL" id="BPQP01000084">
    <property type="protein sequence ID" value="GJD97221.1"/>
    <property type="molecule type" value="Genomic_DNA"/>
</dbReference>
<sequence>MRVVTAFAAAFGLASTAFVITMLTKPPVSEARAISTIDTYALTLSSPVSTGEAYASH</sequence>
<dbReference type="Proteomes" id="UP001055125">
    <property type="component" value="Unassembled WGS sequence"/>
</dbReference>
<organism evidence="1 2">
    <name type="scientific">Methylobacterium iners</name>
    <dbReference type="NCBI Taxonomy" id="418707"/>
    <lineage>
        <taxon>Bacteria</taxon>
        <taxon>Pseudomonadati</taxon>
        <taxon>Pseudomonadota</taxon>
        <taxon>Alphaproteobacteria</taxon>
        <taxon>Hyphomicrobiales</taxon>
        <taxon>Methylobacteriaceae</taxon>
        <taxon>Methylobacterium</taxon>
    </lineage>
</organism>
<gene>
    <name evidence="1" type="ORF">OCOJLMKI_4449</name>
</gene>
<name>A0ABQ4S267_9HYPH</name>
<evidence type="ECO:0000313" key="2">
    <source>
        <dbReference type="Proteomes" id="UP001055125"/>
    </source>
</evidence>
<accession>A0ABQ4S267</accession>
<comment type="caution">
    <text evidence="1">The sequence shown here is derived from an EMBL/GenBank/DDBJ whole genome shotgun (WGS) entry which is preliminary data.</text>
</comment>
<protein>
    <submittedName>
        <fullName evidence="1">Uncharacterized protein</fullName>
    </submittedName>
</protein>
<proteinExistence type="predicted"/>
<keyword evidence="2" id="KW-1185">Reference proteome</keyword>
<reference evidence="1" key="2">
    <citation type="submission" date="2021-08" db="EMBL/GenBank/DDBJ databases">
        <authorList>
            <person name="Tani A."/>
            <person name="Ola A."/>
            <person name="Ogura Y."/>
            <person name="Katsura K."/>
            <person name="Hayashi T."/>
        </authorList>
    </citation>
    <scope>NUCLEOTIDE SEQUENCE</scope>
    <source>
        <strain evidence="1">DSM 19015</strain>
    </source>
</reference>
<reference evidence="1" key="1">
    <citation type="journal article" date="2021" name="Front. Microbiol.">
        <title>Comprehensive Comparative Genomics and Phenotyping of Methylobacterium Species.</title>
        <authorList>
            <person name="Alessa O."/>
            <person name="Ogura Y."/>
            <person name="Fujitani Y."/>
            <person name="Takami H."/>
            <person name="Hayashi T."/>
            <person name="Sahin N."/>
            <person name="Tani A."/>
        </authorList>
    </citation>
    <scope>NUCLEOTIDE SEQUENCE</scope>
    <source>
        <strain evidence="1">DSM 19015</strain>
    </source>
</reference>
<dbReference type="RefSeq" id="WP_238246303.1">
    <property type="nucleotide sequence ID" value="NZ_BPQP01000084.1"/>
</dbReference>
<evidence type="ECO:0000313" key="1">
    <source>
        <dbReference type="EMBL" id="GJD97221.1"/>
    </source>
</evidence>